<evidence type="ECO:0000256" key="2">
    <source>
        <dbReference type="ARBA" id="ARBA00023136"/>
    </source>
</evidence>
<proteinExistence type="predicted"/>
<keyword evidence="7" id="KW-1185">Reference proteome</keyword>
<accession>A0ABR6PDF2</accession>
<keyword evidence="6" id="KW-0675">Receptor</keyword>
<dbReference type="PANTHER" id="PTHR40980">
    <property type="entry name" value="PLUG DOMAIN-CONTAINING PROTEIN"/>
    <property type="match status" value="1"/>
</dbReference>
<dbReference type="EMBL" id="JACHCB010000001">
    <property type="protein sequence ID" value="MBB6107767.1"/>
    <property type="molecule type" value="Genomic_DNA"/>
</dbReference>
<evidence type="ECO:0000313" key="6">
    <source>
        <dbReference type="EMBL" id="MBB6107767.1"/>
    </source>
</evidence>
<dbReference type="PANTHER" id="PTHR40980:SF4">
    <property type="entry name" value="TONB-DEPENDENT RECEPTOR-LIKE BETA-BARREL DOMAIN-CONTAINING PROTEIN"/>
    <property type="match status" value="1"/>
</dbReference>
<keyword evidence="3" id="KW-0998">Cell outer membrane</keyword>
<comment type="caution">
    <text evidence="6">The sequence shown here is derived from an EMBL/GenBank/DDBJ whole genome shotgun (WGS) entry which is preliminary data.</text>
</comment>
<keyword evidence="2" id="KW-0472">Membrane</keyword>
<dbReference type="Gene3D" id="2.40.170.20">
    <property type="entry name" value="TonB-dependent receptor, beta-barrel domain"/>
    <property type="match status" value="1"/>
</dbReference>
<feature type="domain" description="Outer membrane protein beta-barrel" evidence="5">
    <location>
        <begin position="367"/>
        <end position="770"/>
    </location>
</feature>
<evidence type="ECO:0000256" key="3">
    <source>
        <dbReference type="ARBA" id="ARBA00023237"/>
    </source>
</evidence>
<comment type="subcellular location">
    <subcellularLocation>
        <location evidence="1">Cell outer membrane</location>
    </subcellularLocation>
</comment>
<reference evidence="6 7" key="1">
    <citation type="submission" date="2020-08" db="EMBL/GenBank/DDBJ databases">
        <title>Genomic Encyclopedia of Type Strains, Phase IV (KMG-V): Genome sequencing to study the core and pangenomes of soil and plant-associated prokaryotes.</title>
        <authorList>
            <person name="Whitman W."/>
        </authorList>
    </citation>
    <scope>NUCLEOTIDE SEQUENCE [LARGE SCALE GENOMIC DNA]</scope>
    <source>
        <strain evidence="6 7">ANJLi2</strain>
    </source>
</reference>
<keyword evidence="4" id="KW-0732">Signal</keyword>
<protein>
    <submittedName>
        <fullName evidence="6">Outer membrane receptor protein involved in Fe transport</fullName>
    </submittedName>
</protein>
<dbReference type="Proteomes" id="UP000541583">
    <property type="component" value="Unassembled WGS sequence"/>
</dbReference>
<evidence type="ECO:0000313" key="7">
    <source>
        <dbReference type="Proteomes" id="UP000541583"/>
    </source>
</evidence>
<dbReference type="InterPro" id="IPR036942">
    <property type="entry name" value="Beta-barrel_TonB_sf"/>
</dbReference>
<name>A0ABR6PDF2_9SPHI</name>
<evidence type="ECO:0000256" key="4">
    <source>
        <dbReference type="SAM" id="SignalP"/>
    </source>
</evidence>
<dbReference type="RefSeq" id="WP_175614006.1">
    <property type="nucleotide sequence ID" value="NZ_FTMG01000001.1"/>
</dbReference>
<feature type="chain" id="PRO_5047523681" evidence="4">
    <location>
        <begin position="19"/>
        <end position="794"/>
    </location>
</feature>
<sequence length="794" mass="88629">MKRILFILFLTCPLHLLAQYRLNGTIVDGAGEKLDAATVSLWHDGTLISTQFAHLGQYAFDVDKQITYQLTISLIGYKAVKLDVGYPFHAVNTVLMADNTQLKEVVIAYKKPTIERRNDKVIFNVENSPVAAGGTLLEAVGKAPGVQVSSTGAISASNKGVTVYMNDKPVRLTGDDLSTYLQGIPADQVSKIEIMVNPSAKYEAQGGAVINIVSKKIKGEGFNGNLNGSYTQGHLASGKAGGLFNYSKGKWGVYGNYSFTDRNQRRAINNDILYESQPGNAYWDINKILLPVARTHNYTFGLDYNINANQVFGILITGNNNTLTNNSNALTTITNGQKTTPDSLLNTLNRNAGNTRQYSFNVNYKVKFKKRQASLNTDIDYVPYHTGSTQSIDNTATNAAGIPTSAPFRSISPSMQDVDIWSGKVDYDTHLNKQFELETGIKYNSIVTRNKFDFFNVASGQQMLDPNRSDYFKYSEQTAAAYGILTGTIGKLDVKAGLRAERTRTTGISYSADSVNKNNYLRLFPSAFLTYRFSEDNVLGIDFARRIDRPGYSQLNPAKIYASPYAYSTGNPFLLPATSTNIDLNYTFKSNYTLTASYYAVSNLTNQITVQDNLKQTFFTNWVNTGKIRDIGLQLMTTNNPAPWWEINNYIEGYARLQDLRYLTGHIENSFHYYIKSDNALTLSKANGWKAQVSMFYVGPLQTGTYHFSKTWDASTGISKSLWNNQATVRFAVNDIFLSNPIHIRVDYANQHNGFLYSNDSRNATISLNYKFGRKVNEARKRQTAAEDEKQRNH</sequence>
<organism evidence="6 7">
    <name type="scientific">Mucilaginibacter lappiensis</name>
    <dbReference type="NCBI Taxonomy" id="354630"/>
    <lineage>
        <taxon>Bacteria</taxon>
        <taxon>Pseudomonadati</taxon>
        <taxon>Bacteroidota</taxon>
        <taxon>Sphingobacteriia</taxon>
        <taxon>Sphingobacteriales</taxon>
        <taxon>Sphingobacteriaceae</taxon>
        <taxon>Mucilaginibacter</taxon>
    </lineage>
</organism>
<dbReference type="SUPFAM" id="SSF56935">
    <property type="entry name" value="Porins"/>
    <property type="match status" value="1"/>
</dbReference>
<evidence type="ECO:0000259" key="5">
    <source>
        <dbReference type="Pfam" id="PF14905"/>
    </source>
</evidence>
<dbReference type="Pfam" id="PF14905">
    <property type="entry name" value="OMP_b-brl_3"/>
    <property type="match status" value="1"/>
</dbReference>
<dbReference type="InterPro" id="IPR041700">
    <property type="entry name" value="OMP_b-brl_3"/>
</dbReference>
<gene>
    <name evidence="6" type="ORF">HDF23_000497</name>
</gene>
<feature type="signal peptide" evidence="4">
    <location>
        <begin position="1"/>
        <end position="18"/>
    </location>
</feature>
<dbReference type="InterPro" id="IPR008969">
    <property type="entry name" value="CarboxyPept-like_regulatory"/>
</dbReference>
<dbReference type="SUPFAM" id="SSF49464">
    <property type="entry name" value="Carboxypeptidase regulatory domain-like"/>
    <property type="match status" value="1"/>
</dbReference>
<evidence type="ECO:0000256" key="1">
    <source>
        <dbReference type="ARBA" id="ARBA00004442"/>
    </source>
</evidence>